<evidence type="ECO:0000256" key="7">
    <source>
        <dbReference type="ARBA" id="ARBA00024739"/>
    </source>
</evidence>
<dbReference type="AlphaFoldDB" id="A0A9E9P241"/>
<dbReference type="KEGG" id="ovb:NB640_09780"/>
<evidence type="ECO:0000256" key="8">
    <source>
        <dbReference type="ARBA" id="ARBA00030117"/>
    </source>
</evidence>
<keyword evidence="4" id="KW-1005">Bacterial flagellum biogenesis</keyword>
<evidence type="ECO:0000313" key="12">
    <source>
        <dbReference type="Proteomes" id="UP001156215"/>
    </source>
</evidence>
<keyword evidence="6" id="KW-0804">Transcription</keyword>
<evidence type="ECO:0000256" key="1">
    <source>
        <dbReference type="ARBA" id="ARBA00005322"/>
    </source>
</evidence>
<evidence type="ECO:0000256" key="3">
    <source>
        <dbReference type="ARBA" id="ARBA00022491"/>
    </source>
</evidence>
<keyword evidence="11" id="KW-0966">Cell projection</keyword>
<dbReference type="SUPFAM" id="SSF101498">
    <property type="entry name" value="Anti-sigma factor FlgM"/>
    <property type="match status" value="1"/>
</dbReference>
<evidence type="ECO:0000256" key="2">
    <source>
        <dbReference type="ARBA" id="ARBA00017823"/>
    </source>
</evidence>
<feature type="domain" description="Anti-sigma-28 factor FlgM C-terminal" evidence="10">
    <location>
        <begin position="56"/>
        <end position="104"/>
    </location>
</feature>
<dbReference type="GO" id="GO:0044781">
    <property type="term" value="P:bacterial-type flagellum organization"/>
    <property type="evidence" value="ECO:0007669"/>
    <property type="project" value="UniProtKB-KW"/>
</dbReference>
<dbReference type="NCBIfam" id="TIGR03824">
    <property type="entry name" value="FlgM_jcvi"/>
    <property type="match status" value="1"/>
</dbReference>
<feature type="compositionally biased region" description="Low complexity" evidence="9">
    <location>
        <begin position="31"/>
        <end position="51"/>
    </location>
</feature>
<keyword evidence="12" id="KW-1185">Reference proteome</keyword>
<accession>A0A9E9P241</accession>
<keyword evidence="3" id="KW-0678">Repressor</keyword>
<feature type="compositionally biased region" description="Polar residues" evidence="9">
    <location>
        <begin position="11"/>
        <end position="29"/>
    </location>
</feature>
<reference evidence="11" key="1">
    <citation type="journal article" date="2022" name="Front. Microbiol.">
        <title>New perspectives on an old grouping: The genomic and phenotypic variability of Oxalobacter formigenes and the implications for calcium oxalate stone prevention.</title>
        <authorList>
            <person name="Chmiel J.A."/>
            <person name="Carr C."/>
            <person name="Stuivenberg G.A."/>
            <person name="Venema R."/>
            <person name="Chanyi R.M."/>
            <person name="Al K.F."/>
            <person name="Giguere D."/>
            <person name="Say H."/>
            <person name="Akouris P.P."/>
            <person name="Dominguez Romero S.A."/>
            <person name="Kwong A."/>
            <person name="Tai V."/>
            <person name="Koval S.F."/>
            <person name="Razvi H."/>
            <person name="Bjazevic J."/>
            <person name="Burton J.P."/>
        </authorList>
    </citation>
    <scope>NUCLEOTIDE SEQUENCE</scope>
    <source>
        <strain evidence="11">WoOx3</strain>
    </source>
</reference>
<evidence type="ECO:0000313" key="11">
    <source>
        <dbReference type="EMBL" id="WAW09522.1"/>
    </source>
</evidence>
<sequence>MKIDDSMKKAASTSTTDVKQRQTANTGATQAGGSARSHATSGASGSGSIDSAVNVSLSSQLQSVMEQVGDTAVFDAKKVDEIKAAISSGHFQIDTEKVADGLLKTVSELIQKPRE</sequence>
<evidence type="ECO:0000256" key="9">
    <source>
        <dbReference type="SAM" id="MobiDB-lite"/>
    </source>
</evidence>
<evidence type="ECO:0000256" key="4">
    <source>
        <dbReference type="ARBA" id="ARBA00022795"/>
    </source>
</evidence>
<dbReference type="InterPro" id="IPR007412">
    <property type="entry name" value="FlgM"/>
</dbReference>
<keyword evidence="11" id="KW-0969">Cilium</keyword>
<name>A0A9E9P241_9BURK</name>
<gene>
    <name evidence="11" type="primary">flgM</name>
    <name evidence="11" type="ORF">NB640_09780</name>
</gene>
<evidence type="ECO:0000259" key="10">
    <source>
        <dbReference type="Pfam" id="PF04316"/>
    </source>
</evidence>
<proteinExistence type="inferred from homology"/>
<dbReference type="Proteomes" id="UP001156215">
    <property type="component" value="Chromosome"/>
</dbReference>
<dbReference type="Pfam" id="PF04316">
    <property type="entry name" value="FlgM"/>
    <property type="match status" value="1"/>
</dbReference>
<comment type="function">
    <text evidence="7">Responsible for the coupling of flagellin expression to flagellar assembly by preventing expression of the flagellin genes when a component of the middle class of proteins is defective. It negatively regulates flagellar genes by inhibiting the activity of FliA by directly binding to FliA.</text>
</comment>
<dbReference type="RefSeq" id="WP_269308522.1">
    <property type="nucleotide sequence ID" value="NZ_CP098242.1"/>
</dbReference>
<comment type="similarity">
    <text evidence="1">Belongs to the FlgM family.</text>
</comment>
<protein>
    <recommendedName>
        <fullName evidence="2">Negative regulator of flagellin synthesis</fullName>
    </recommendedName>
    <alternativeName>
        <fullName evidence="8">Anti-sigma-28 factor</fullName>
    </alternativeName>
</protein>
<keyword evidence="11" id="KW-0282">Flagellum</keyword>
<dbReference type="GO" id="GO:0045892">
    <property type="term" value="P:negative regulation of DNA-templated transcription"/>
    <property type="evidence" value="ECO:0007669"/>
    <property type="project" value="InterPro"/>
</dbReference>
<dbReference type="InterPro" id="IPR035890">
    <property type="entry name" value="Anti-sigma-28_factor_FlgM_sf"/>
</dbReference>
<feature type="region of interest" description="Disordered" evidence="9">
    <location>
        <begin position="1"/>
        <end position="51"/>
    </location>
</feature>
<evidence type="ECO:0000256" key="6">
    <source>
        <dbReference type="ARBA" id="ARBA00023163"/>
    </source>
</evidence>
<dbReference type="InterPro" id="IPR031316">
    <property type="entry name" value="FlgM_C"/>
</dbReference>
<dbReference type="EMBL" id="CP098242">
    <property type="protein sequence ID" value="WAW09522.1"/>
    <property type="molecule type" value="Genomic_DNA"/>
</dbReference>
<organism evidence="11 12">
    <name type="scientific">Oxalobacter vibrioformis</name>
    <dbReference type="NCBI Taxonomy" id="933080"/>
    <lineage>
        <taxon>Bacteria</taxon>
        <taxon>Pseudomonadati</taxon>
        <taxon>Pseudomonadota</taxon>
        <taxon>Betaproteobacteria</taxon>
        <taxon>Burkholderiales</taxon>
        <taxon>Oxalobacteraceae</taxon>
        <taxon>Oxalobacter</taxon>
    </lineage>
</organism>
<evidence type="ECO:0000256" key="5">
    <source>
        <dbReference type="ARBA" id="ARBA00023015"/>
    </source>
</evidence>
<keyword evidence="5" id="KW-0805">Transcription regulation</keyword>